<reference evidence="4 5" key="1">
    <citation type="journal article" date="2016" name="Mol. Biol. Evol.">
        <title>Comparative Genomics of Early-Diverging Mushroom-Forming Fungi Provides Insights into the Origins of Lignocellulose Decay Capabilities.</title>
        <authorList>
            <person name="Nagy L.G."/>
            <person name="Riley R."/>
            <person name="Tritt A."/>
            <person name="Adam C."/>
            <person name="Daum C."/>
            <person name="Floudas D."/>
            <person name="Sun H."/>
            <person name="Yadav J.S."/>
            <person name="Pangilinan J."/>
            <person name="Larsson K.H."/>
            <person name="Matsuura K."/>
            <person name="Barry K."/>
            <person name="Labutti K."/>
            <person name="Kuo R."/>
            <person name="Ohm R.A."/>
            <person name="Bhattacharya S.S."/>
            <person name="Shirouzu T."/>
            <person name="Yoshinaga Y."/>
            <person name="Martin F.M."/>
            <person name="Grigoriev I.V."/>
            <person name="Hibbett D.S."/>
        </authorList>
    </citation>
    <scope>NUCLEOTIDE SEQUENCE [LARGE SCALE GENOMIC DNA]</scope>
    <source>
        <strain evidence="4 5">TUFC12733</strain>
    </source>
</reference>
<accession>A0A167JV56</accession>
<dbReference type="EMBL" id="KV417298">
    <property type="protein sequence ID" value="KZO93939.1"/>
    <property type="molecule type" value="Genomic_DNA"/>
</dbReference>
<dbReference type="Pfam" id="PF05368">
    <property type="entry name" value="NmrA"/>
    <property type="match status" value="1"/>
</dbReference>
<evidence type="ECO:0000256" key="2">
    <source>
        <dbReference type="ARBA" id="ARBA00023445"/>
    </source>
</evidence>
<keyword evidence="1" id="KW-0560">Oxidoreductase</keyword>
<dbReference type="GO" id="GO:0016616">
    <property type="term" value="F:oxidoreductase activity, acting on the CH-OH group of donors, NAD or NADP as acceptor"/>
    <property type="evidence" value="ECO:0007669"/>
    <property type="project" value="TreeGrafter"/>
</dbReference>
<protein>
    <submittedName>
        <fullName evidence="4">NAD(P)-binding protein</fullName>
    </submittedName>
</protein>
<evidence type="ECO:0000313" key="5">
    <source>
        <dbReference type="Proteomes" id="UP000076738"/>
    </source>
</evidence>
<dbReference type="PANTHER" id="PTHR10366:SF562">
    <property type="entry name" value="ALDEHYDE REDUCTASE II (AFU_ORTHOLOGUE AFUA_1G11360)"/>
    <property type="match status" value="1"/>
</dbReference>
<dbReference type="STRING" id="1330018.A0A167JV56"/>
<evidence type="ECO:0000256" key="1">
    <source>
        <dbReference type="ARBA" id="ARBA00023002"/>
    </source>
</evidence>
<evidence type="ECO:0000259" key="3">
    <source>
        <dbReference type="Pfam" id="PF05368"/>
    </source>
</evidence>
<dbReference type="InterPro" id="IPR050425">
    <property type="entry name" value="NAD(P)_dehydrat-like"/>
</dbReference>
<dbReference type="InterPro" id="IPR008030">
    <property type="entry name" value="NmrA-like"/>
</dbReference>
<comment type="similarity">
    <text evidence="2">Belongs to the NAD(P)-dependent epimerase/dehydratase family. Dihydroflavonol-4-reductase subfamily.</text>
</comment>
<dbReference type="PANTHER" id="PTHR10366">
    <property type="entry name" value="NAD DEPENDENT EPIMERASE/DEHYDRATASE"/>
    <property type="match status" value="1"/>
</dbReference>
<organism evidence="4 5">
    <name type="scientific">Calocera viscosa (strain TUFC12733)</name>
    <dbReference type="NCBI Taxonomy" id="1330018"/>
    <lineage>
        <taxon>Eukaryota</taxon>
        <taxon>Fungi</taxon>
        <taxon>Dikarya</taxon>
        <taxon>Basidiomycota</taxon>
        <taxon>Agaricomycotina</taxon>
        <taxon>Dacrymycetes</taxon>
        <taxon>Dacrymycetales</taxon>
        <taxon>Dacrymycetaceae</taxon>
        <taxon>Calocera</taxon>
    </lineage>
</organism>
<dbReference type="AlphaFoldDB" id="A0A167JV56"/>
<dbReference type="OrthoDB" id="2735536at2759"/>
<sequence length="337" mass="36863">MAPLAPGSLIVIVGITGYIASHTGLQALKAGYRVRGTVRSMAKAEELRAAYKKEGVDVGPAKLTYVTLDDLMSELQYEAAFTGADGVIHPALPDLYGEDLVNKIIQSTLIPMRAAAKVGIKRFVLTGTLVAVLMPGVPTIPMDRLITDKDWNDEAMAKYRNATEEEKKSPYFFLYVYTAGKTMAEREAWKYMDNHSPPFELTVTIPGMNWGPTLLASAPTSLSWLAELLTGTDTPLSMPPLYIVDVRDDGKLHVLALSAPEAAGKRIWAAAEPIDWNAILAILRKHYPDQPIPEDIPTSSINPCPWRVDNSLSTKLLGGKWIGMEECIMDSAQSLGY</sequence>
<dbReference type="Proteomes" id="UP000076738">
    <property type="component" value="Unassembled WGS sequence"/>
</dbReference>
<dbReference type="SUPFAM" id="SSF51735">
    <property type="entry name" value="NAD(P)-binding Rossmann-fold domains"/>
    <property type="match status" value="1"/>
</dbReference>
<dbReference type="InterPro" id="IPR036291">
    <property type="entry name" value="NAD(P)-bd_dom_sf"/>
</dbReference>
<dbReference type="Gene3D" id="3.40.50.720">
    <property type="entry name" value="NAD(P)-binding Rossmann-like Domain"/>
    <property type="match status" value="1"/>
</dbReference>
<proteinExistence type="inferred from homology"/>
<evidence type="ECO:0000313" key="4">
    <source>
        <dbReference type="EMBL" id="KZO93939.1"/>
    </source>
</evidence>
<name>A0A167JV56_CALVF</name>
<feature type="domain" description="NmrA-like" evidence="3">
    <location>
        <begin position="8"/>
        <end position="127"/>
    </location>
</feature>
<gene>
    <name evidence="4" type="ORF">CALVIDRAFT_566162</name>
</gene>
<keyword evidence="5" id="KW-1185">Reference proteome</keyword>